<organism evidence="3 4">
    <name type="scientific">Xanthomonas sacchari</name>
    <dbReference type="NCBI Taxonomy" id="56458"/>
    <lineage>
        <taxon>Bacteria</taxon>
        <taxon>Pseudomonadati</taxon>
        <taxon>Pseudomonadota</taxon>
        <taxon>Gammaproteobacteria</taxon>
        <taxon>Lysobacterales</taxon>
        <taxon>Lysobacteraceae</taxon>
        <taxon>Xanthomonas</taxon>
    </lineage>
</organism>
<name>A0A2P5Z7M4_9XANT</name>
<feature type="chain" id="PRO_5015203511" description="Putative auto-transporter adhesin head GIN domain-containing protein" evidence="1">
    <location>
        <begin position="20"/>
        <end position="274"/>
    </location>
</feature>
<evidence type="ECO:0000313" key="3">
    <source>
        <dbReference type="EMBL" id="PPU84362.1"/>
    </source>
</evidence>
<feature type="signal peptide" evidence="1">
    <location>
        <begin position="1"/>
        <end position="19"/>
    </location>
</feature>
<dbReference type="AlphaFoldDB" id="A0A2P5Z7M4"/>
<feature type="domain" description="Putative auto-transporter adhesin head GIN" evidence="2">
    <location>
        <begin position="160"/>
        <end position="263"/>
    </location>
</feature>
<protein>
    <recommendedName>
        <fullName evidence="2">Putative auto-transporter adhesin head GIN domain-containing protein</fullName>
    </recommendedName>
</protein>
<evidence type="ECO:0000256" key="1">
    <source>
        <dbReference type="SAM" id="SignalP"/>
    </source>
</evidence>
<evidence type="ECO:0000313" key="4">
    <source>
        <dbReference type="Proteomes" id="UP000247346"/>
    </source>
</evidence>
<evidence type="ECO:0000259" key="2">
    <source>
        <dbReference type="Pfam" id="PF10988"/>
    </source>
</evidence>
<dbReference type="EMBL" id="MDEK01000003">
    <property type="protein sequence ID" value="PPU84362.1"/>
    <property type="molecule type" value="Genomic_DNA"/>
</dbReference>
<keyword evidence="1" id="KW-0732">Signal</keyword>
<gene>
    <name evidence="3" type="ORF">XsacCFBP4641_04665</name>
</gene>
<dbReference type="OrthoDB" id="5944342at2"/>
<dbReference type="Proteomes" id="UP000247346">
    <property type="component" value="Unassembled WGS sequence"/>
</dbReference>
<dbReference type="Pfam" id="PF10988">
    <property type="entry name" value="DUF2807"/>
    <property type="match status" value="1"/>
</dbReference>
<comment type="caution">
    <text evidence="3">The sequence shown here is derived from an EMBL/GenBank/DDBJ whole genome shotgun (WGS) entry which is preliminary data.</text>
</comment>
<accession>A0A2P5Z7M4</accession>
<dbReference type="GeneID" id="93879440"/>
<dbReference type="InterPro" id="IPR021255">
    <property type="entry name" value="DUF2807"/>
</dbReference>
<proteinExistence type="predicted"/>
<dbReference type="STRING" id="56458.SB85_03460"/>
<dbReference type="Gene3D" id="2.160.20.120">
    <property type="match status" value="1"/>
</dbReference>
<sequence length="274" mass="27807">MHKTLALCALLSLPAVAMADDCKYSEPRELKLDLAGVKSVLLDVQQNDLKLTGASGGDSTLRGRACASDADMLKELTLRQRHDGDTLVVTLKHEGKIHGISVGNRYAYLNVAGSIPANLPVQLQLGSGDAEISGVASLDAKIGSGDLHAQNIRGAVSATVGSGDIELRNVGSVALPTLGSGDVKADQVGGDVKVGTVGSGDLTVHGVRGSVQVDSVGSGDVQLRDVSGSVAVQTVGSGDLDVGTVGGNLSVQKVGSGDVTHHGVRGSINLPKPR</sequence>
<dbReference type="RefSeq" id="WP_010344233.1">
    <property type="nucleotide sequence ID" value="NZ_CP132343.1"/>
</dbReference>
<reference evidence="3 4" key="1">
    <citation type="submission" date="2016-08" db="EMBL/GenBank/DDBJ databases">
        <authorList>
            <person name="Seilhamer J.J."/>
        </authorList>
    </citation>
    <scope>NUCLEOTIDE SEQUENCE [LARGE SCALE GENOMIC DNA]</scope>
    <source>
        <strain evidence="3 4">CFBP4641</strain>
    </source>
</reference>